<feature type="transmembrane region" description="Helical" evidence="9">
    <location>
        <begin position="65"/>
        <end position="83"/>
    </location>
</feature>
<evidence type="ECO:0000259" key="10">
    <source>
        <dbReference type="PROSITE" id="PS51202"/>
    </source>
</evidence>
<dbReference type="InterPro" id="IPR036721">
    <property type="entry name" value="RCK_C_sf"/>
</dbReference>
<accession>A0ABS7R1V6</accession>
<evidence type="ECO:0000256" key="8">
    <source>
        <dbReference type="ARBA" id="ARBA00023136"/>
    </source>
</evidence>
<evidence type="ECO:0000256" key="2">
    <source>
        <dbReference type="ARBA" id="ARBA00022448"/>
    </source>
</evidence>
<feature type="transmembrane region" description="Helical" evidence="9">
    <location>
        <begin position="337"/>
        <end position="357"/>
    </location>
</feature>
<organism evidence="11 12">
    <name type="scientific">Streptantibioticus parmotrematis</name>
    <dbReference type="NCBI Taxonomy" id="2873249"/>
    <lineage>
        <taxon>Bacteria</taxon>
        <taxon>Bacillati</taxon>
        <taxon>Actinomycetota</taxon>
        <taxon>Actinomycetes</taxon>
        <taxon>Kitasatosporales</taxon>
        <taxon>Streptomycetaceae</taxon>
        <taxon>Streptantibioticus</taxon>
    </lineage>
</organism>
<feature type="domain" description="RCK C-terminal" evidence="10">
    <location>
        <begin position="401"/>
        <end position="485"/>
    </location>
</feature>
<evidence type="ECO:0000256" key="1">
    <source>
        <dbReference type="ARBA" id="ARBA00004651"/>
    </source>
</evidence>
<comment type="subcellular location">
    <subcellularLocation>
        <location evidence="1">Cell membrane</location>
        <topology evidence="1">Multi-pass membrane protein</topology>
    </subcellularLocation>
</comment>
<evidence type="ECO:0000256" key="4">
    <source>
        <dbReference type="ARBA" id="ARBA00022475"/>
    </source>
</evidence>
<feature type="transmembrane region" description="Helical" evidence="9">
    <location>
        <begin position="6"/>
        <end position="23"/>
    </location>
</feature>
<keyword evidence="4" id="KW-1003">Cell membrane</keyword>
<reference evidence="11 12" key="1">
    <citation type="submission" date="2021-08" db="EMBL/GenBank/DDBJ databases">
        <title>Streptomyces sp. PTM05 isolated from lichen.</title>
        <authorList>
            <person name="Somphong A."/>
            <person name="Phongsopitanun W."/>
            <person name="Tanasupawat S."/>
        </authorList>
    </citation>
    <scope>NUCLEOTIDE SEQUENCE [LARGE SCALE GENOMIC DNA]</scope>
    <source>
        <strain evidence="11 12">Ptm05</strain>
    </source>
</reference>
<evidence type="ECO:0000256" key="9">
    <source>
        <dbReference type="SAM" id="Phobius"/>
    </source>
</evidence>
<gene>
    <name evidence="11" type="ORF">K7472_32110</name>
</gene>
<dbReference type="PANTHER" id="PTHR32507:SF7">
    <property type="entry name" value="K(+)_H(+) ANTIPORTER NHAP2"/>
    <property type="match status" value="1"/>
</dbReference>
<keyword evidence="12" id="KW-1185">Reference proteome</keyword>
<evidence type="ECO:0000256" key="3">
    <source>
        <dbReference type="ARBA" id="ARBA00022449"/>
    </source>
</evidence>
<evidence type="ECO:0000256" key="6">
    <source>
        <dbReference type="ARBA" id="ARBA00022989"/>
    </source>
</evidence>
<keyword evidence="2" id="KW-0813">Transport</keyword>
<keyword evidence="8 9" id="KW-0472">Membrane</keyword>
<dbReference type="Proteomes" id="UP001198565">
    <property type="component" value="Unassembled WGS sequence"/>
</dbReference>
<dbReference type="PANTHER" id="PTHR32507">
    <property type="entry name" value="NA(+)/H(+) ANTIPORTER 1"/>
    <property type="match status" value="1"/>
</dbReference>
<evidence type="ECO:0000256" key="5">
    <source>
        <dbReference type="ARBA" id="ARBA00022692"/>
    </source>
</evidence>
<evidence type="ECO:0000313" key="11">
    <source>
        <dbReference type="EMBL" id="MBY8889446.1"/>
    </source>
</evidence>
<feature type="transmembrane region" description="Helical" evidence="9">
    <location>
        <begin position="369"/>
        <end position="389"/>
    </location>
</feature>
<dbReference type="SUPFAM" id="SSF116726">
    <property type="entry name" value="TrkA C-terminal domain-like"/>
    <property type="match status" value="1"/>
</dbReference>
<keyword evidence="3" id="KW-0050">Antiport</keyword>
<evidence type="ECO:0000313" key="12">
    <source>
        <dbReference type="Proteomes" id="UP001198565"/>
    </source>
</evidence>
<comment type="caution">
    <text evidence="11">The sequence shown here is derived from an EMBL/GenBank/DDBJ whole genome shotgun (WGS) entry which is preliminary data.</text>
</comment>
<feature type="transmembrane region" description="Helical" evidence="9">
    <location>
        <begin position="195"/>
        <end position="213"/>
    </location>
</feature>
<dbReference type="InterPro" id="IPR006153">
    <property type="entry name" value="Cation/H_exchanger_TM"/>
</dbReference>
<dbReference type="PROSITE" id="PS51202">
    <property type="entry name" value="RCK_C"/>
    <property type="match status" value="1"/>
</dbReference>
<dbReference type="Pfam" id="PF00999">
    <property type="entry name" value="Na_H_Exchanger"/>
    <property type="match status" value="1"/>
</dbReference>
<protein>
    <submittedName>
        <fullName evidence="11">Cation:proton antiporter</fullName>
    </submittedName>
</protein>
<sequence length="485" mass="50401">MTNAESLALTILVLSVVVMLAALSNRVSERLRVPAPFIFLVCSAAASDALPVLNRRVPVSLVEQVVTVALVVVLFDGGLGIGWRRFRGAVAPIVTLGVVGTVLTTGAVALISHYVCDLGWRTSLVLGAALAPTDPAVVFSVLGRREVTGRTGTVLEGESGANDPVGISLMVALLGASGSIGQQAGHVVVTFVEQMIVGVAVGVGGGFALLWFMRKVSLPAAGLHPVRALAGAMAIYGVATVAHGSGFLAVLVAGVLIGDATMPYRLEIRQVFGALSSLAEIVVFIALGLTVGLRTLADGWAWLIGLVLAVLLAVVVRPLLVGPLLLPVRMRAGERGFVLWAGLKGAVPILLGAFAITSGVPDAKRIYEIIFMVVAFSVLVQGGSVGWAARRLGVPMRTMPSTPWTFGVRLPHEPSSTLHVIEAGSDADGATLEDLVVNGDMWVSAALRGGHLLPMTPDTVVRAGDQVLLLQRPAEPDDAQDPPRD</sequence>
<feature type="transmembrane region" description="Helical" evidence="9">
    <location>
        <begin position="90"/>
        <end position="111"/>
    </location>
</feature>
<feature type="transmembrane region" description="Helical" evidence="9">
    <location>
        <begin position="233"/>
        <end position="258"/>
    </location>
</feature>
<keyword evidence="6 9" id="KW-1133">Transmembrane helix</keyword>
<dbReference type="InterPro" id="IPR006037">
    <property type="entry name" value="RCK_C"/>
</dbReference>
<feature type="transmembrane region" description="Helical" evidence="9">
    <location>
        <begin position="299"/>
        <end position="325"/>
    </location>
</feature>
<dbReference type="RefSeq" id="WP_222982771.1">
    <property type="nucleotide sequence ID" value="NZ_JAINVZ010000052.1"/>
</dbReference>
<dbReference type="Gene3D" id="3.30.70.1450">
    <property type="entry name" value="Regulator of K+ conductance, C-terminal domain"/>
    <property type="match status" value="1"/>
</dbReference>
<proteinExistence type="predicted"/>
<dbReference type="Gene3D" id="1.20.1530.20">
    <property type="match status" value="1"/>
</dbReference>
<dbReference type="EMBL" id="JAINVZ010000052">
    <property type="protein sequence ID" value="MBY8889446.1"/>
    <property type="molecule type" value="Genomic_DNA"/>
</dbReference>
<keyword evidence="5 9" id="KW-0812">Transmembrane</keyword>
<feature type="transmembrane region" description="Helical" evidence="9">
    <location>
        <begin position="270"/>
        <end position="293"/>
    </location>
</feature>
<dbReference type="InterPro" id="IPR038770">
    <property type="entry name" value="Na+/solute_symporter_sf"/>
</dbReference>
<evidence type="ECO:0000256" key="7">
    <source>
        <dbReference type="ARBA" id="ARBA00023065"/>
    </source>
</evidence>
<keyword evidence="7" id="KW-0406">Ion transport</keyword>
<name>A0ABS7R1V6_9ACTN</name>